<evidence type="ECO:0000256" key="2">
    <source>
        <dbReference type="SAM" id="MobiDB-lite"/>
    </source>
</evidence>
<dbReference type="GO" id="GO:0007076">
    <property type="term" value="P:mitotic chromosome condensation"/>
    <property type="evidence" value="ECO:0007669"/>
    <property type="project" value="TreeGrafter"/>
</dbReference>
<protein>
    <submittedName>
        <fullName evidence="3">MAR-binding filament-like protein 1-1</fullName>
    </submittedName>
</protein>
<feature type="region of interest" description="Disordered" evidence="2">
    <location>
        <begin position="758"/>
        <end position="793"/>
    </location>
</feature>
<feature type="compositionally biased region" description="Basic and acidic residues" evidence="2">
    <location>
        <begin position="139"/>
        <end position="155"/>
    </location>
</feature>
<feature type="compositionally biased region" description="Basic and acidic residues" evidence="2">
    <location>
        <begin position="162"/>
        <end position="177"/>
    </location>
</feature>
<feature type="region of interest" description="Disordered" evidence="2">
    <location>
        <begin position="137"/>
        <end position="182"/>
    </location>
</feature>
<feature type="coiled-coil region" evidence="1">
    <location>
        <begin position="446"/>
        <end position="750"/>
    </location>
</feature>
<feature type="coiled-coil region" evidence="1">
    <location>
        <begin position="210"/>
        <end position="273"/>
    </location>
</feature>
<dbReference type="GO" id="GO:0000793">
    <property type="term" value="C:condensed chromosome"/>
    <property type="evidence" value="ECO:0007669"/>
    <property type="project" value="TreeGrafter"/>
</dbReference>
<reference evidence="3 4" key="2">
    <citation type="journal article" date="2017" name="Nature">
        <title>The Apostasia genome and the evolution of orchids.</title>
        <authorList>
            <person name="Zhang G.Q."/>
            <person name="Liu K.W."/>
            <person name="Li Z."/>
            <person name="Lohaus R."/>
            <person name="Hsiao Y.Y."/>
            <person name="Niu S.C."/>
            <person name="Wang J.Y."/>
            <person name="Lin Y.C."/>
            <person name="Xu Q."/>
            <person name="Chen L.J."/>
            <person name="Yoshida K."/>
            <person name="Fujiwara S."/>
            <person name="Wang Z.W."/>
            <person name="Zhang Y.Q."/>
            <person name="Mitsuda N."/>
            <person name="Wang M."/>
            <person name="Liu G.H."/>
            <person name="Pecoraro L."/>
            <person name="Huang H.X."/>
            <person name="Xiao X.J."/>
            <person name="Lin M."/>
            <person name="Wu X.Y."/>
            <person name="Wu W.L."/>
            <person name="Chen Y.Y."/>
            <person name="Chang S.B."/>
            <person name="Sakamoto S."/>
            <person name="Ohme-Takagi M."/>
            <person name="Yagi M."/>
            <person name="Zeng S.J."/>
            <person name="Shen C.Y."/>
            <person name="Yeh C.M."/>
            <person name="Luo Y.B."/>
            <person name="Tsai W.C."/>
            <person name="Van de Peer Y."/>
            <person name="Liu Z.J."/>
        </authorList>
    </citation>
    <scope>NUCLEOTIDE SEQUENCE [LARGE SCALE GENOMIC DNA]</scope>
    <source>
        <tissue evidence="3">The whole plant</tissue>
    </source>
</reference>
<dbReference type="GO" id="GO:0003682">
    <property type="term" value="F:chromatin binding"/>
    <property type="evidence" value="ECO:0007669"/>
    <property type="project" value="TreeGrafter"/>
</dbReference>
<name>A0A2I0X9B0_9ASPA</name>
<dbReference type="Gene3D" id="1.10.287.1490">
    <property type="match status" value="1"/>
</dbReference>
<feature type="coiled-coil region" evidence="1">
    <location>
        <begin position="309"/>
        <end position="420"/>
    </location>
</feature>
<accession>A0A2I0X9B0</accession>
<evidence type="ECO:0000313" key="3">
    <source>
        <dbReference type="EMBL" id="PKU84517.1"/>
    </source>
</evidence>
<organism evidence="3 4">
    <name type="scientific">Dendrobium catenatum</name>
    <dbReference type="NCBI Taxonomy" id="906689"/>
    <lineage>
        <taxon>Eukaryota</taxon>
        <taxon>Viridiplantae</taxon>
        <taxon>Streptophyta</taxon>
        <taxon>Embryophyta</taxon>
        <taxon>Tracheophyta</taxon>
        <taxon>Spermatophyta</taxon>
        <taxon>Magnoliopsida</taxon>
        <taxon>Liliopsida</taxon>
        <taxon>Asparagales</taxon>
        <taxon>Orchidaceae</taxon>
        <taxon>Epidendroideae</taxon>
        <taxon>Malaxideae</taxon>
        <taxon>Dendrobiinae</taxon>
        <taxon>Dendrobium</taxon>
    </lineage>
</organism>
<dbReference type="Proteomes" id="UP000233837">
    <property type="component" value="Unassembled WGS sequence"/>
</dbReference>
<reference evidence="3 4" key="1">
    <citation type="journal article" date="2016" name="Sci. Rep.">
        <title>The Dendrobium catenatum Lindl. genome sequence provides insights into polysaccharide synthase, floral development and adaptive evolution.</title>
        <authorList>
            <person name="Zhang G.Q."/>
            <person name="Xu Q."/>
            <person name="Bian C."/>
            <person name="Tsai W.C."/>
            <person name="Yeh C.M."/>
            <person name="Liu K.W."/>
            <person name="Yoshida K."/>
            <person name="Zhang L.S."/>
            <person name="Chang S.B."/>
            <person name="Chen F."/>
            <person name="Shi Y."/>
            <person name="Su Y.Y."/>
            <person name="Zhang Y.Q."/>
            <person name="Chen L.J."/>
            <person name="Yin Y."/>
            <person name="Lin M."/>
            <person name="Huang H."/>
            <person name="Deng H."/>
            <person name="Wang Z.W."/>
            <person name="Zhu S.L."/>
            <person name="Zhao X."/>
            <person name="Deng C."/>
            <person name="Niu S.C."/>
            <person name="Huang J."/>
            <person name="Wang M."/>
            <person name="Liu G.H."/>
            <person name="Yang H.J."/>
            <person name="Xiao X.J."/>
            <person name="Hsiao Y.Y."/>
            <person name="Wu W.L."/>
            <person name="Chen Y.Y."/>
            <person name="Mitsuda N."/>
            <person name="Ohme-Takagi M."/>
            <person name="Luo Y.B."/>
            <person name="Van de Peer Y."/>
            <person name="Liu Z.J."/>
        </authorList>
    </citation>
    <scope>NUCLEOTIDE SEQUENCE [LARGE SCALE GENOMIC DNA]</scope>
    <source>
        <tissue evidence="3">The whole plant</tissue>
    </source>
</reference>
<keyword evidence="1" id="KW-0175">Coiled coil</keyword>
<keyword evidence="4" id="KW-1185">Reference proteome</keyword>
<dbReference type="STRING" id="906689.A0A2I0X9B0"/>
<dbReference type="EMBL" id="KZ502052">
    <property type="protein sequence ID" value="PKU84517.1"/>
    <property type="molecule type" value="Genomic_DNA"/>
</dbReference>
<feature type="compositionally biased region" description="Polar residues" evidence="2">
    <location>
        <begin position="758"/>
        <end position="767"/>
    </location>
</feature>
<evidence type="ECO:0000313" key="4">
    <source>
        <dbReference type="Proteomes" id="UP000233837"/>
    </source>
</evidence>
<dbReference type="AlphaFoldDB" id="A0A2I0X9B0"/>
<dbReference type="PANTHER" id="PTHR43941:SF5">
    <property type="entry name" value="ELKS_RAB6-INTERACTING_CAST FAMILY PROTEIN"/>
    <property type="match status" value="1"/>
</dbReference>
<evidence type="ECO:0000256" key="1">
    <source>
        <dbReference type="SAM" id="Coils"/>
    </source>
</evidence>
<dbReference type="GO" id="GO:0000785">
    <property type="term" value="C:chromatin"/>
    <property type="evidence" value="ECO:0007669"/>
    <property type="project" value="TreeGrafter"/>
</dbReference>
<proteinExistence type="predicted"/>
<sequence length="793" mass="89358">MSSPFLQSALCQSLSSSSYYSPLLYLSHQNFPRKKRTSVISYFLNGGRPFDERCPIRRRLVLLVGVSVLPFLQLREVAAEEPAEVVNVESHVGGFANIFLSQRNRSKDVRPRSANILDNPVFEENIGTGIQDSQGIKLKRSEIDTSDSRAMEKIESQVSSAAEHDAEAQPPKGDAKEGTGGSSSVSFLNGIGIIGSGVLGALFAGSQREKKALESTIDSMTAQTKDQEKATDLMKKKFEDRLLNEQEEHKGQLRKLKDEEASLSSQLTSAKDAVAALGQELQDEKRLAAEFLSQKSQLEHSFTQAREDKKLLEDVLNEKVDRITALQDKLSLLSLEINEKTKNIQNLKSLFAERESECKNLSTTMEEARAELAAANSSIEQLKEDIIMATEESNSKSSIIDDLHENIKSLTEEKNDSSSKFYNLMKDYNDLVSYSERTTVLNSELLSKKDEQLQQLEEHLKHALSEGSCQQTLISELTRERDNLNVLLEKERNDMYKLTTELQSARKLLDTSKAEVSHLSKELTEARNSYEEVTSKISKMQEEYVQARKLLNNNLDETKATSKILSDKLESAMVVLKSTEEELVSASNELKAVIEERESLKKELVDSYRKFETTTNQLQEERKIVTNLNKELEASRRQILKDSEARKSLEADLDEATRSLDEMNRNALLLSRELENTNSRNASLETEKDILYNSLVEQKNISKDGLENIEDAQNLITRLGGEREKLEKRSKRLEEDLAAAKGEILRLRRKISVGQETVTEYHPNSNEVPAGTPFSVKRNSGRRKKRSMGSDDS</sequence>
<dbReference type="GO" id="GO:0000796">
    <property type="term" value="C:condensin complex"/>
    <property type="evidence" value="ECO:0007669"/>
    <property type="project" value="TreeGrafter"/>
</dbReference>
<gene>
    <name evidence="3" type="primary">MFP1-1</name>
    <name evidence="3" type="ORF">MA16_Dca003030</name>
</gene>
<dbReference type="OrthoDB" id="10255522at2759"/>
<dbReference type="PANTHER" id="PTHR43941">
    <property type="entry name" value="STRUCTURAL MAINTENANCE OF CHROMOSOMES PROTEIN 2"/>
    <property type="match status" value="1"/>
</dbReference>